<dbReference type="GO" id="GO:0007169">
    <property type="term" value="P:cell surface receptor protein tyrosine kinase signaling pathway"/>
    <property type="evidence" value="ECO:0007669"/>
    <property type="project" value="TreeGrafter"/>
</dbReference>
<dbReference type="SUPFAM" id="SSF56112">
    <property type="entry name" value="Protein kinase-like (PK-like)"/>
    <property type="match status" value="1"/>
</dbReference>
<feature type="compositionally biased region" description="Basic and acidic residues" evidence="4">
    <location>
        <begin position="418"/>
        <end position="436"/>
    </location>
</feature>
<dbReference type="OrthoDB" id="98077at2759"/>
<keyword evidence="3" id="KW-0547">Nucleotide-binding</keyword>
<dbReference type="KEGG" id="aplc:110974101"/>
<feature type="domain" description="Protein kinase" evidence="5">
    <location>
        <begin position="118"/>
        <end position="381"/>
    </location>
</feature>
<feature type="binding site" evidence="3">
    <location>
        <position position="152"/>
    </location>
    <ligand>
        <name>ATP</name>
        <dbReference type="ChEBI" id="CHEBI:30616"/>
    </ligand>
</feature>
<dbReference type="InterPro" id="IPR000719">
    <property type="entry name" value="Prot_kinase_dom"/>
</dbReference>
<dbReference type="PRINTS" id="PR00109">
    <property type="entry name" value="TYRKINASE"/>
</dbReference>
<comment type="subcellular location">
    <subcellularLocation>
        <location evidence="1">Membrane</location>
        <topology evidence="1">Single-pass membrane protein</topology>
    </subcellularLocation>
</comment>
<keyword evidence="6" id="KW-1185">Reference proteome</keyword>
<dbReference type="InterPro" id="IPR008266">
    <property type="entry name" value="Tyr_kinase_AS"/>
</dbReference>
<dbReference type="GO" id="GO:0007399">
    <property type="term" value="P:nervous system development"/>
    <property type="evidence" value="ECO:0007669"/>
    <property type="project" value="TreeGrafter"/>
</dbReference>
<organism evidence="6 10">
    <name type="scientific">Acanthaster planci</name>
    <name type="common">Crown-of-thorns starfish</name>
    <dbReference type="NCBI Taxonomy" id="133434"/>
    <lineage>
        <taxon>Eukaryota</taxon>
        <taxon>Metazoa</taxon>
        <taxon>Echinodermata</taxon>
        <taxon>Eleutherozoa</taxon>
        <taxon>Asterozoa</taxon>
        <taxon>Asteroidea</taxon>
        <taxon>Valvatacea</taxon>
        <taxon>Valvatida</taxon>
        <taxon>Acanthasteridae</taxon>
        <taxon>Acanthaster</taxon>
    </lineage>
</organism>
<dbReference type="PROSITE" id="PS00107">
    <property type="entry name" value="PROTEIN_KINASE_ATP"/>
    <property type="match status" value="1"/>
</dbReference>
<dbReference type="RefSeq" id="XP_022081156.1">
    <property type="nucleotide sequence ID" value="XM_022225464.1"/>
</dbReference>
<dbReference type="GO" id="GO:0004714">
    <property type="term" value="F:transmembrane receptor protein tyrosine kinase activity"/>
    <property type="evidence" value="ECO:0007669"/>
    <property type="project" value="UniProtKB-EC"/>
</dbReference>
<dbReference type="PROSITE" id="PS00109">
    <property type="entry name" value="PROTEIN_KINASE_TYR"/>
    <property type="match status" value="1"/>
</dbReference>
<evidence type="ECO:0000256" key="3">
    <source>
        <dbReference type="PROSITE-ProRule" id="PRU10141"/>
    </source>
</evidence>
<dbReference type="GeneID" id="110974101"/>
<evidence type="ECO:0000313" key="11">
    <source>
        <dbReference type="RefSeq" id="XP_022081159.1"/>
    </source>
</evidence>
<dbReference type="Gene3D" id="1.10.510.10">
    <property type="entry name" value="Transferase(Phosphotransferase) domain 1"/>
    <property type="match status" value="1"/>
</dbReference>
<keyword evidence="3" id="KW-0067">ATP-binding</keyword>
<dbReference type="InterPro" id="IPR001245">
    <property type="entry name" value="Ser-Thr/Tyr_kinase_cat_dom"/>
</dbReference>
<dbReference type="InterPro" id="IPR011009">
    <property type="entry name" value="Kinase-like_dom_sf"/>
</dbReference>
<dbReference type="FunFam" id="1.10.510.10:FF:000743">
    <property type="entry name" value="Predicted protein"/>
    <property type="match status" value="1"/>
</dbReference>
<dbReference type="PANTHER" id="PTHR24416:SF564">
    <property type="entry name" value="MACROPHAGE-STIMULATING PROTEIN RECEPTOR"/>
    <property type="match status" value="1"/>
</dbReference>
<dbReference type="RefSeq" id="XP_022081159.1">
    <property type="nucleotide sequence ID" value="XM_022225467.1"/>
</dbReference>
<dbReference type="OMA" id="EPRRESC"/>
<feature type="compositionally biased region" description="Polar residues" evidence="4">
    <location>
        <begin position="73"/>
        <end position="86"/>
    </location>
</feature>
<proteinExistence type="predicted"/>
<comment type="catalytic activity">
    <reaction evidence="2">
        <text>L-tyrosyl-[protein] + ATP = O-phospho-L-tyrosyl-[protein] + ADP + H(+)</text>
        <dbReference type="Rhea" id="RHEA:10596"/>
        <dbReference type="Rhea" id="RHEA-COMP:10136"/>
        <dbReference type="Rhea" id="RHEA-COMP:20101"/>
        <dbReference type="ChEBI" id="CHEBI:15378"/>
        <dbReference type="ChEBI" id="CHEBI:30616"/>
        <dbReference type="ChEBI" id="CHEBI:46858"/>
        <dbReference type="ChEBI" id="CHEBI:61978"/>
        <dbReference type="ChEBI" id="CHEBI:456216"/>
        <dbReference type="EC" id="2.7.10.1"/>
    </reaction>
</comment>
<sequence>MAFKIDHAAAAVLVSIIAIQAVLFLAVVAALAAKYYKLSLVLKGYNEFMLLARIRSLYKEDKKKADAGRSDRQLNQPLSSASGHTETYTEQQLDATSIFLGNKVSIAADDVQIKFHQLEIGEELGKGAFGKVFQAALTDWPSDGEQNTVAVKTVEDTDPSKVIKFLKEGLLMKNFSHPNVLKLLGLTFDRMGQPLIVLPFMANGDLKSFVKMRKQELTHTQLMMFAYHVALGMEYLAGQKFVHRDLAARNCLVDDEFVTKISDFGLSRDLDESDYYTSGEQQAKLPVKWMAPESMERLVYSTKSDVWSYGVLLWELFSRGQTPYPEIQNRDVYLFLKTGKRMDPPRFCPIKISDIMRRCWLESPKKRPSFRQIAVELEKVVTTRRTDAAPPAEPRRESCSVDIPELPVPGSKNSSRLGNEDRGASVEKEGGSEHIAMEIMTTGKGNQ</sequence>
<dbReference type="RefSeq" id="XP_022081157.1">
    <property type="nucleotide sequence ID" value="XM_022225465.1"/>
</dbReference>
<evidence type="ECO:0000256" key="1">
    <source>
        <dbReference type="ARBA" id="ARBA00004167"/>
    </source>
</evidence>
<dbReference type="Pfam" id="PF07714">
    <property type="entry name" value="PK_Tyr_Ser-Thr"/>
    <property type="match status" value="1"/>
</dbReference>
<dbReference type="PROSITE" id="PS50011">
    <property type="entry name" value="PROTEIN_KINASE_DOM"/>
    <property type="match status" value="1"/>
</dbReference>
<evidence type="ECO:0000256" key="4">
    <source>
        <dbReference type="SAM" id="MobiDB-lite"/>
    </source>
</evidence>
<dbReference type="CDD" id="cd00192">
    <property type="entry name" value="PTKc"/>
    <property type="match status" value="1"/>
</dbReference>
<dbReference type="SMART" id="SM00219">
    <property type="entry name" value="TyrKc"/>
    <property type="match status" value="1"/>
</dbReference>
<dbReference type="Proteomes" id="UP000694845">
    <property type="component" value="Unplaced"/>
</dbReference>
<dbReference type="InterPro" id="IPR050122">
    <property type="entry name" value="RTK"/>
</dbReference>
<dbReference type="GO" id="GO:0005886">
    <property type="term" value="C:plasma membrane"/>
    <property type="evidence" value="ECO:0007669"/>
    <property type="project" value="TreeGrafter"/>
</dbReference>
<evidence type="ECO:0000313" key="8">
    <source>
        <dbReference type="RefSeq" id="XP_022081156.1"/>
    </source>
</evidence>
<protein>
    <submittedName>
        <fullName evidence="7 8">Hepatocyte growth factor receptor-like</fullName>
    </submittedName>
</protein>
<evidence type="ECO:0000313" key="7">
    <source>
        <dbReference type="RefSeq" id="XP_022081154.1"/>
    </source>
</evidence>
<evidence type="ECO:0000259" key="5">
    <source>
        <dbReference type="PROSITE" id="PS50011"/>
    </source>
</evidence>
<dbReference type="PANTHER" id="PTHR24416">
    <property type="entry name" value="TYROSINE-PROTEIN KINASE RECEPTOR"/>
    <property type="match status" value="1"/>
</dbReference>
<evidence type="ECO:0000256" key="2">
    <source>
        <dbReference type="ARBA" id="ARBA00051243"/>
    </source>
</evidence>
<dbReference type="GO" id="GO:0005524">
    <property type="term" value="F:ATP binding"/>
    <property type="evidence" value="ECO:0007669"/>
    <property type="project" value="UniProtKB-UniRule"/>
</dbReference>
<dbReference type="RefSeq" id="XP_022081158.1">
    <property type="nucleotide sequence ID" value="XM_022225466.1"/>
</dbReference>
<feature type="region of interest" description="Disordered" evidence="4">
    <location>
        <begin position="383"/>
        <end position="447"/>
    </location>
</feature>
<dbReference type="InterPro" id="IPR017441">
    <property type="entry name" value="Protein_kinase_ATP_BS"/>
</dbReference>
<evidence type="ECO:0000313" key="9">
    <source>
        <dbReference type="RefSeq" id="XP_022081157.1"/>
    </source>
</evidence>
<reference evidence="7 8" key="1">
    <citation type="submission" date="2025-04" db="UniProtKB">
        <authorList>
            <consortium name="RefSeq"/>
        </authorList>
    </citation>
    <scope>IDENTIFICATION</scope>
</reference>
<dbReference type="InterPro" id="IPR020635">
    <property type="entry name" value="Tyr_kinase_cat_dom"/>
</dbReference>
<evidence type="ECO:0000313" key="6">
    <source>
        <dbReference type="Proteomes" id="UP000694845"/>
    </source>
</evidence>
<name>A0A8B7XK21_ACAPL</name>
<feature type="region of interest" description="Disordered" evidence="4">
    <location>
        <begin position="66"/>
        <end position="86"/>
    </location>
</feature>
<dbReference type="RefSeq" id="XP_022081154.1">
    <property type="nucleotide sequence ID" value="XM_022225462.1"/>
</dbReference>
<dbReference type="Gene3D" id="3.30.200.20">
    <property type="entry name" value="Phosphorylase Kinase, domain 1"/>
    <property type="match status" value="1"/>
</dbReference>
<gene>
    <name evidence="7 8 9 10 11" type="primary">LOC110974101</name>
</gene>
<feature type="compositionally biased region" description="Basic and acidic residues" evidence="4">
    <location>
        <begin position="383"/>
        <end position="399"/>
    </location>
</feature>
<evidence type="ECO:0000313" key="10">
    <source>
        <dbReference type="RefSeq" id="XP_022081158.1"/>
    </source>
</evidence>
<dbReference type="GO" id="GO:0043235">
    <property type="term" value="C:receptor complex"/>
    <property type="evidence" value="ECO:0007669"/>
    <property type="project" value="TreeGrafter"/>
</dbReference>
<accession>A0A8B7XK21</accession>
<dbReference type="AlphaFoldDB" id="A0A8B7XK21"/>
<dbReference type="GO" id="GO:0016477">
    <property type="term" value="P:cell migration"/>
    <property type="evidence" value="ECO:0007669"/>
    <property type="project" value="TreeGrafter"/>
</dbReference>